<keyword evidence="1 5" id="KW-1277">Toxin-antitoxin system</keyword>
<dbReference type="GO" id="GO:0090729">
    <property type="term" value="F:toxin activity"/>
    <property type="evidence" value="ECO:0007669"/>
    <property type="project" value="UniProtKB-KW"/>
</dbReference>
<keyword evidence="4 5" id="KW-0378">Hydrolase</keyword>
<evidence type="ECO:0000313" key="8">
    <source>
        <dbReference type="Proteomes" id="UP000179266"/>
    </source>
</evidence>
<dbReference type="Gene3D" id="3.40.50.1010">
    <property type="entry name" value="5'-nuclease"/>
    <property type="match status" value="1"/>
</dbReference>
<feature type="binding site" evidence="5">
    <location>
        <position position="5"/>
    </location>
    <ligand>
        <name>Mg(2+)</name>
        <dbReference type="ChEBI" id="CHEBI:18420"/>
    </ligand>
</feature>
<dbReference type="InterPro" id="IPR002716">
    <property type="entry name" value="PIN_dom"/>
</dbReference>
<keyword evidence="2 5" id="KW-0540">Nuclease</keyword>
<organism evidence="7 8">
    <name type="scientific">Candidatus Schekmanbacteria bacterium RBG_13_48_7</name>
    <dbReference type="NCBI Taxonomy" id="1817878"/>
    <lineage>
        <taxon>Bacteria</taxon>
        <taxon>Candidatus Schekmaniibacteriota</taxon>
    </lineage>
</organism>
<dbReference type="AlphaFoldDB" id="A0A1F7RRD0"/>
<dbReference type="InterPro" id="IPR022907">
    <property type="entry name" value="VapC_family"/>
</dbReference>
<dbReference type="GO" id="GO:0000287">
    <property type="term" value="F:magnesium ion binding"/>
    <property type="evidence" value="ECO:0007669"/>
    <property type="project" value="UniProtKB-UniRule"/>
</dbReference>
<sequence>MKFIDTSIFIRYLTDDIPEKAEACERLFRKTVALNEELITTELIIAEIIWVLESYYEITKEDVREKVEKILNTPNLRCENKDLILRALAIYSEKNIDYVDAYNAVFMKDHDLDRIYSYDKHYDRVDGITRVEPE</sequence>
<evidence type="ECO:0000256" key="3">
    <source>
        <dbReference type="ARBA" id="ARBA00022723"/>
    </source>
</evidence>
<dbReference type="EMBL" id="MGDD01000241">
    <property type="protein sequence ID" value="OGL44089.1"/>
    <property type="molecule type" value="Genomic_DNA"/>
</dbReference>
<comment type="caution">
    <text evidence="7">The sequence shown here is derived from an EMBL/GenBank/DDBJ whole genome shotgun (WGS) entry which is preliminary data.</text>
</comment>
<feature type="domain" description="PIN" evidence="6">
    <location>
        <begin position="3"/>
        <end position="127"/>
    </location>
</feature>
<proteinExistence type="inferred from homology"/>
<comment type="function">
    <text evidence="5">Toxic component of a toxin-antitoxin (TA) system. An RNase.</text>
</comment>
<dbReference type="SUPFAM" id="SSF88723">
    <property type="entry name" value="PIN domain-like"/>
    <property type="match status" value="1"/>
</dbReference>
<protein>
    <recommendedName>
        <fullName evidence="5">Ribonuclease VapC</fullName>
        <shortName evidence="5">RNase VapC</shortName>
        <ecNumber evidence="5">3.1.-.-</ecNumber>
    </recommendedName>
    <alternativeName>
        <fullName evidence="5">Toxin VapC</fullName>
    </alternativeName>
</protein>
<reference evidence="7 8" key="1">
    <citation type="journal article" date="2016" name="Nat. Commun.">
        <title>Thousands of microbial genomes shed light on interconnected biogeochemical processes in an aquifer system.</title>
        <authorList>
            <person name="Anantharaman K."/>
            <person name="Brown C.T."/>
            <person name="Hug L.A."/>
            <person name="Sharon I."/>
            <person name="Castelle C.J."/>
            <person name="Probst A.J."/>
            <person name="Thomas B.C."/>
            <person name="Singh A."/>
            <person name="Wilkins M.J."/>
            <person name="Karaoz U."/>
            <person name="Brodie E.L."/>
            <person name="Williams K.H."/>
            <person name="Hubbard S.S."/>
            <person name="Banfield J.F."/>
        </authorList>
    </citation>
    <scope>NUCLEOTIDE SEQUENCE [LARGE SCALE GENOMIC DNA]</scope>
</reference>
<keyword evidence="3 5" id="KW-0479">Metal-binding</keyword>
<dbReference type="HAMAP" id="MF_00265">
    <property type="entry name" value="VapC_Nob1"/>
    <property type="match status" value="1"/>
</dbReference>
<comment type="similarity">
    <text evidence="5">Belongs to the PINc/VapC protein family.</text>
</comment>
<evidence type="ECO:0000256" key="2">
    <source>
        <dbReference type="ARBA" id="ARBA00022722"/>
    </source>
</evidence>
<dbReference type="Proteomes" id="UP000179266">
    <property type="component" value="Unassembled WGS sequence"/>
</dbReference>
<keyword evidence="5" id="KW-0460">Magnesium</keyword>
<name>A0A1F7RRD0_9BACT</name>
<gene>
    <name evidence="5" type="primary">vapC</name>
    <name evidence="7" type="ORF">A2161_16935</name>
</gene>
<dbReference type="GO" id="GO:0016787">
    <property type="term" value="F:hydrolase activity"/>
    <property type="evidence" value="ECO:0007669"/>
    <property type="project" value="UniProtKB-KW"/>
</dbReference>
<keyword evidence="5" id="KW-0800">Toxin</keyword>
<dbReference type="PANTHER" id="PTHR38826:SF5">
    <property type="entry name" value="RIBONUCLEASE VAPC13"/>
    <property type="match status" value="1"/>
</dbReference>
<dbReference type="GO" id="GO:0004540">
    <property type="term" value="F:RNA nuclease activity"/>
    <property type="evidence" value="ECO:0007669"/>
    <property type="project" value="InterPro"/>
</dbReference>
<dbReference type="InterPro" id="IPR052106">
    <property type="entry name" value="PINc/VapC_TA"/>
</dbReference>
<feature type="binding site" evidence="5">
    <location>
        <position position="100"/>
    </location>
    <ligand>
        <name>Mg(2+)</name>
        <dbReference type="ChEBI" id="CHEBI:18420"/>
    </ligand>
</feature>
<dbReference type="Pfam" id="PF01850">
    <property type="entry name" value="PIN"/>
    <property type="match status" value="1"/>
</dbReference>
<accession>A0A1F7RRD0</accession>
<evidence type="ECO:0000313" key="7">
    <source>
        <dbReference type="EMBL" id="OGL44089.1"/>
    </source>
</evidence>
<dbReference type="EC" id="3.1.-.-" evidence="5"/>
<evidence type="ECO:0000256" key="4">
    <source>
        <dbReference type="ARBA" id="ARBA00022801"/>
    </source>
</evidence>
<evidence type="ECO:0000259" key="6">
    <source>
        <dbReference type="Pfam" id="PF01850"/>
    </source>
</evidence>
<dbReference type="InterPro" id="IPR029060">
    <property type="entry name" value="PIN-like_dom_sf"/>
</dbReference>
<evidence type="ECO:0000256" key="1">
    <source>
        <dbReference type="ARBA" id="ARBA00022649"/>
    </source>
</evidence>
<evidence type="ECO:0000256" key="5">
    <source>
        <dbReference type="HAMAP-Rule" id="MF_00265"/>
    </source>
</evidence>
<dbReference type="PANTHER" id="PTHR38826">
    <property type="entry name" value="RIBONUCLEASE VAPC13"/>
    <property type="match status" value="1"/>
</dbReference>
<comment type="cofactor">
    <cofactor evidence="5">
        <name>Mg(2+)</name>
        <dbReference type="ChEBI" id="CHEBI:18420"/>
    </cofactor>
</comment>